<gene>
    <name evidence="2" type="ORF">JOF56_010857</name>
</gene>
<feature type="chain" id="PRO_5045559639" description="PQQ-like domain-containing protein" evidence="1">
    <location>
        <begin position="23"/>
        <end position="346"/>
    </location>
</feature>
<evidence type="ECO:0008006" key="4">
    <source>
        <dbReference type="Google" id="ProtNLM"/>
    </source>
</evidence>
<proteinExistence type="predicted"/>
<dbReference type="RefSeq" id="WP_209647077.1">
    <property type="nucleotide sequence ID" value="NZ_JAGINW010000001.1"/>
</dbReference>
<reference evidence="2 3" key="1">
    <citation type="submission" date="2021-03" db="EMBL/GenBank/DDBJ databases">
        <title>Sequencing the genomes of 1000 actinobacteria strains.</title>
        <authorList>
            <person name="Klenk H.-P."/>
        </authorList>
    </citation>
    <scope>NUCLEOTIDE SEQUENCE [LARGE SCALE GENOMIC DNA]</scope>
    <source>
        <strain evidence="2 3">DSM 46670</strain>
    </source>
</reference>
<dbReference type="EMBL" id="JAGINW010000001">
    <property type="protein sequence ID" value="MBP2330472.1"/>
    <property type="molecule type" value="Genomic_DNA"/>
</dbReference>
<evidence type="ECO:0000256" key="1">
    <source>
        <dbReference type="SAM" id="SignalP"/>
    </source>
</evidence>
<evidence type="ECO:0000313" key="3">
    <source>
        <dbReference type="Proteomes" id="UP001519332"/>
    </source>
</evidence>
<comment type="caution">
    <text evidence="2">The sequence shown here is derived from an EMBL/GenBank/DDBJ whole genome shotgun (WGS) entry which is preliminary data.</text>
</comment>
<dbReference type="Proteomes" id="UP001519332">
    <property type="component" value="Unassembled WGS sequence"/>
</dbReference>
<accession>A0ABS4U1E6</accession>
<keyword evidence="3" id="KW-1185">Reference proteome</keyword>
<evidence type="ECO:0000313" key="2">
    <source>
        <dbReference type="EMBL" id="MBP2330472.1"/>
    </source>
</evidence>
<sequence>MGVKLVAALAGGLMLVAGSSAAGSGRPPLQRQDFTLIGASSDGAIVLDIRSDTLIGVDRSGKQVWTDRRALAIHADARCMARCPDAVFSGVGPVDSQDPEPWTSDGEPLRLTATPVRRVLTAKSPTDAVVVEGDSRRSWMRLVRPGMPEEKIPLSNNRLRWFENADRTEAVAFSGAREDTAATLMRARHDETGWHIVESKTPRGQAWGACVTGKAVALVGLEPALILDGGQRIPLRTDLSSAGECAFGEAGGAVVERSVDQNHARTTSVRGVALSGEQTWSKRVSGEAIVTAHPSGTTFALASQGKLEIVDAAGKTTGAQDDVAAARFTAAGELVTVSGEGRVRWR</sequence>
<protein>
    <recommendedName>
        <fullName evidence="4">PQQ-like domain-containing protein</fullName>
    </recommendedName>
</protein>
<organism evidence="2 3">
    <name type="scientific">Kibdelosporangium banguiense</name>
    <dbReference type="NCBI Taxonomy" id="1365924"/>
    <lineage>
        <taxon>Bacteria</taxon>
        <taxon>Bacillati</taxon>
        <taxon>Actinomycetota</taxon>
        <taxon>Actinomycetes</taxon>
        <taxon>Pseudonocardiales</taxon>
        <taxon>Pseudonocardiaceae</taxon>
        <taxon>Kibdelosporangium</taxon>
    </lineage>
</organism>
<feature type="signal peptide" evidence="1">
    <location>
        <begin position="1"/>
        <end position="22"/>
    </location>
</feature>
<keyword evidence="1" id="KW-0732">Signal</keyword>
<name>A0ABS4U1E6_9PSEU</name>